<name>A0A7J7LB75_9MAGN</name>
<comment type="caution">
    <text evidence="2">The sequence shown here is derived from an EMBL/GenBank/DDBJ whole genome shotgun (WGS) entry which is preliminary data.</text>
</comment>
<sequence>MAGDSPFIKGFDIEVSSEEEGLKGSWYAATVLRGVSKKNKIFLEYKTLLTEGTTKPLREFVDVINVRPIPPRDVERVEYEISDEVDAFHDDGWWEGIVTKVLGGFRYVLYFRRSREEIEFGAKDLRLHREWVDGDWVPPLEEVLSQKVEV</sequence>
<organism evidence="2 3">
    <name type="scientific">Kingdonia uniflora</name>
    <dbReference type="NCBI Taxonomy" id="39325"/>
    <lineage>
        <taxon>Eukaryota</taxon>
        <taxon>Viridiplantae</taxon>
        <taxon>Streptophyta</taxon>
        <taxon>Embryophyta</taxon>
        <taxon>Tracheophyta</taxon>
        <taxon>Spermatophyta</taxon>
        <taxon>Magnoliopsida</taxon>
        <taxon>Ranunculales</taxon>
        <taxon>Circaeasteraceae</taxon>
        <taxon>Kingdonia</taxon>
    </lineage>
</organism>
<dbReference type="Proteomes" id="UP000541444">
    <property type="component" value="Unassembled WGS sequence"/>
</dbReference>
<dbReference type="PANTHER" id="PTHR31917:SF164">
    <property type="entry name" value="DUF724 DOMAIN-CONTAINING PROTEIN 7-LIKE"/>
    <property type="match status" value="1"/>
</dbReference>
<gene>
    <name evidence="2" type="ORF">GIB67_024057</name>
</gene>
<dbReference type="InterPro" id="IPR008395">
    <property type="entry name" value="Agenet-like_dom"/>
</dbReference>
<dbReference type="PANTHER" id="PTHR31917">
    <property type="entry name" value="AGENET DOMAIN-CONTAINING PROTEIN-RELATED"/>
    <property type="match status" value="1"/>
</dbReference>
<evidence type="ECO:0000259" key="1">
    <source>
        <dbReference type="SMART" id="SM00743"/>
    </source>
</evidence>
<feature type="domain" description="Agenet" evidence="1">
    <location>
        <begin position="5"/>
        <end position="74"/>
    </location>
</feature>
<protein>
    <recommendedName>
        <fullName evidence="1">Agenet domain-containing protein</fullName>
    </recommendedName>
</protein>
<keyword evidence="3" id="KW-1185">Reference proteome</keyword>
<dbReference type="EMBL" id="JACGCM010002444">
    <property type="protein sequence ID" value="KAF6139780.1"/>
    <property type="molecule type" value="Genomic_DNA"/>
</dbReference>
<dbReference type="CDD" id="cd20405">
    <property type="entry name" value="Tudor_Agenet_AtDUF_rpt1_3"/>
    <property type="match status" value="1"/>
</dbReference>
<accession>A0A7J7LB75</accession>
<dbReference type="Pfam" id="PF05641">
    <property type="entry name" value="Agenet"/>
    <property type="match status" value="2"/>
</dbReference>
<dbReference type="InterPro" id="IPR014002">
    <property type="entry name" value="Agenet_dom_plant"/>
</dbReference>
<dbReference type="OrthoDB" id="2020707at2759"/>
<dbReference type="AlphaFoldDB" id="A0A7J7LB75"/>
<feature type="domain" description="Agenet" evidence="1">
    <location>
        <begin position="77"/>
        <end position="133"/>
    </location>
</feature>
<evidence type="ECO:0000313" key="3">
    <source>
        <dbReference type="Proteomes" id="UP000541444"/>
    </source>
</evidence>
<proteinExistence type="predicted"/>
<dbReference type="CDD" id="cd20406">
    <property type="entry name" value="Tudor_Agenet_AtDUF_rpt2_4"/>
    <property type="match status" value="1"/>
</dbReference>
<evidence type="ECO:0000313" key="2">
    <source>
        <dbReference type="EMBL" id="KAF6139780.1"/>
    </source>
</evidence>
<reference evidence="2 3" key="1">
    <citation type="journal article" date="2020" name="IScience">
        <title>Genome Sequencing of the Endangered Kingdonia uniflora (Circaeasteraceae, Ranunculales) Reveals Potential Mechanisms of Evolutionary Specialization.</title>
        <authorList>
            <person name="Sun Y."/>
            <person name="Deng T."/>
            <person name="Zhang A."/>
            <person name="Moore M.J."/>
            <person name="Landis J.B."/>
            <person name="Lin N."/>
            <person name="Zhang H."/>
            <person name="Zhang X."/>
            <person name="Huang J."/>
            <person name="Zhang X."/>
            <person name="Sun H."/>
            <person name="Wang H."/>
        </authorList>
    </citation>
    <scope>NUCLEOTIDE SEQUENCE [LARGE SCALE GENOMIC DNA]</scope>
    <source>
        <strain evidence="2">TB1705</strain>
        <tissue evidence="2">Leaf</tissue>
    </source>
</reference>
<dbReference type="SMART" id="SM00743">
    <property type="entry name" value="Agenet"/>
    <property type="match status" value="2"/>
</dbReference>